<dbReference type="Proteomes" id="UP000790377">
    <property type="component" value="Unassembled WGS sequence"/>
</dbReference>
<name>A0ACB8AJR1_9AGAM</name>
<evidence type="ECO:0000313" key="2">
    <source>
        <dbReference type="Proteomes" id="UP000790377"/>
    </source>
</evidence>
<proteinExistence type="predicted"/>
<protein>
    <submittedName>
        <fullName evidence="1">Alpha beta-hydrolase</fullName>
    </submittedName>
</protein>
<comment type="caution">
    <text evidence="1">The sequence shown here is derived from an EMBL/GenBank/DDBJ whole genome shotgun (WGS) entry which is preliminary data.</text>
</comment>
<dbReference type="EMBL" id="MU267643">
    <property type="protein sequence ID" value="KAH7912797.1"/>
    <property type="molecule type" value="Genomic_DNA"/>
</dbReference>
<evidence type="ECO:0000313" key="1">
    <source>
        <dbReference type="EMBL" id="KAH7912797.1"/>
    </source>
</evidence>
<reference evidence="1" key="1">
    <citation type="journal article" date="2021" name="New Phytol.">
        <title>Evolutionary innovations through gain and loss of genes in the ectomycorrhizal Boletales.</title>
        <authorList>
            <person name="Wu G."/>
            <person name="Miyauchi S."/>
            <person name="Morin E."/>
            <person name="Kuo A."/>
            <person name="Drula E."/>
            <person name="Varga T."/>
            <person name="Kohler A."/>
            <person name="Feng B."/>
            <person name="Cao Y."/>
            <person name="Lipzen A."/>
            <person name="Daum C."/>
            <person name="Hundley H."/>
            <person name="Pangilinan J."/>
            <person name="Johnson J."/>
            <person name="Barry K."/>
            <person name="LaButti K."/>
            <person name="Ng V."/>
            <person name="Ahrendt S."/>
            <person name="Min B."/>
            <person name="Choi I.G."/>
            <person name="Park H."/>
            <person name="Plett J.M."/>
            <person name="Magnuson J."/>
            <person name="Spatafora J.W."/>
            <person name="Nagy L.G."/>
            <person name="Henrissat B."/>
            <person name="Grigoriev I.V."/>
            <person name="Yang Z.L."/>
            <person name="Xu J."/>
            <person name="Martin F.M."/>
        </authorList>
    </citation>
    <scope>NUCLEOTIDE SEQUENCE</scope>
    <source>
        <strain evidence="1">ATCC 28755</strain>
    </source>
</reference>
<accession>A0ACB8AJR1</accession>
<organism evidence="1 2">
    <name type="scientific">Hygrophoropsis aurantiaca</name>
    <dbReference type="NCBI Taxonomy" id="72124"/>
    <lineage>
        <taxon>Eukaryota</taxon>
        <taxon>Fungi</taxon>
        <taxon>Dikarya</taxon>
        <taxon>Basidiomycota</taxon>
        <taxon>Agaricomycotina</taxon>
        <taxon>Agaricomycetes</taxon>
        <taxon>Agaricomycetidae</taxon>
        <taxon>Boletales</taxon>
        <taxon>Coniophorineae</taxon>
        <taxon>Hygrophoropsidaceae</taxon>
        <taxon>Hygrophoropsis</taxon>
    </lineage>
</organism>
<gene>
    <name evidence="1" type="ORF">BJ138DRAFT_1147430</name>
</gene>
<keyword evidence="2" id="KW-1185">Reference proteome</keyword>
<sequence length="544" mass="59720">MLTYSRWTIVCLSSLQFVLEVFSVPTSSLDVVTTTGTFRGQSNANGTDSWLGIPYAQPPVGTLRFKAPVPILQVPQQVQDASQFGDACPQPPSTSLGATMSENCLNLNIWRPSGTTADSNLPVMVWFYGGGFNTGSASNPSTDPTRIVNLSVTIGKPIIFVSINYRLNTFGFLASADVLPEDLNAGFLDQRATLEYVQENIVKFGGDPSKVTIWGQSAGAGAVEAQLLYGSEPLPFRAVIADSSTGPFKNAPYSYQYDEPGKPYNRLLSATGCLPGPTSVECLQRVPYETLLNITNEMLANTVNGQLWEPTIGPPGSFAPERPSQRILSQNFARLPYLGGTNLNEGATFSQALWNLSLPSSEQTAALDAWIGELVVDNSTLTSTVFDGINSYFPVNDSTYGGPWHTGDMLFDRAESWYTDNMFLGPRRFFFENTADYQPMYGYYFTEFIPGDNPDLGVYHASELMLIFGPVPTPIEDVFANQMTSYWINFVNDMTPGPDWPRYSSSSKQVMQLMRDNITLIPDDFSLARTDFVNSPALLAAFEK</sequence>